<dbReference type="PANTHER" id="PTHR40588:SF1">
    <property type="entry name" value="MRNA INTERFERASE TOXIN YAFQ"/>
    <property type="match status" value="1"/>
</dbReference>
<comment type="similarity">
    <text evidence="2">Belongs to the RelE toxin family. YafQ subfamily.</text>
</comment>
<dbReference type="NCBIfam" id="TIGR02385">
    <property type="entry name" value="RelE_StbE"/>
    <property type="match status" value="1"/>
</dbReference>
<gene>
    <name evidence="5" type="ORF">DWV67_13700</name>
    <name evidence="4" type="ORF">DWY33_05355</name>
    <name evidence="6" type="ORF">DWZ24_15235</name>
</gene>
<sequence length="91" mass="10794">MKYTLKPTSKFQKDLKRIQKRGYDIKLLKEVLGKLANGEILPAKNRDHNLSGNYSNCRECHITPDWLLIYEIYEEELYLYLTRTGTHSDLF</sequence>
<evidence type="ECO:0000313" key="6">
    <source>
        <dbReference type="EMBL" id="RHN13142.1"/>
    </source>
</evidence>
<evidence type="ECO:0000313" key="7">
    <source>
        <dbReference type="Proteomes" id="UP000266376"/>
    </source>
</evidence>
<evidence type="ECO:0000313" key="8">
    <source>
        <dbReference type="Proteomes" id="UP000283652"/>
    </source>
</evidence>
<dbReference type="EMBL" id="QSAJ01000043">
    <property type="protein sequence ID" value="RGW50063.1"/>
    <property type="molecule type" value="Genomic_DNA"/>
</dbReference>
<keyword evidence="1" id="KW-1277">Toxin-antitoxin system</keyword>
<evidence type="ECO:0000313" key="4">
    <source>
        <dbReference type="EMBL" id="RGR59888.1"/>
    </source>
</evidence>
<dbReference type="EMBL" id="QRQQ01000019">
    <property type="protein sequence ID" value="RHN13142.1"/>
    <property type="molecule type" value="Genomic_DNA"/>
</dbReference>
<evidence type="ECO:0000256" key="3">
    <source>
        <dbReference type="PIRSR" id="PIRSR006156-1"/>
    </source>
</evidence>
<organism evidence="5 7">
    <name type="scientific">Dorea formicigenerans</name>
    <dbReference type="NCBI Taxonomy" id="39486"/>
    <lineage>
        <taxon>Bacteria</taxon>
        <taxon>Bacillati</taxon>
        <taxon>Bacillota</taxon>
        <taxon>Clostridia</taxon>
        <taxon>Lachnospirales</taxon>
        <taxon>Lachnospiraceae</taxon>
        <taxon>Dorea</taxon>
    </lineage>
</organism>
<dbReference type="GO" id="GO:0006415">
    <property type="term" value="P:translational termination"/>
    <property type="evidence" value="ECO:0007669"/>
    <property type="project" value="TreeGrafter"/>
</dbReference>
<protein>
    <submittedName>
        <fullName evidence="5">Type II toxin-antitoxin system YafQ family toxin</fullName>
    </submittedName>
</protein>
<dbReference type="GO" id="GO:0004521">
    <property type="term" value="F:RNA endonuclease activity"/>
    <property type="evidence" value="ECO:0007669"/>
    <property type="project" value="TreeGrafter"/>
</dbReference>
<dbReference type="PANTHER" id="PTHR40588">
    <property type="entry name" value="MRNA INTERFERASE TOXIN YAFQ"/>
    <property type="match status" value="1"/>
</dbReference>
<reference evidence="7 8" key="1">
    <citation type="submission" date="2018-08" db="EMBL/GenBank/DDBJ databases">
        <title>A genome reference for cultivated species of the human gut microbiota.</title>
        <authorList>
            <person name="Zou Y."/>
            <person name="Xue W."/>
            <person name="Luo G."/>
        </authorList>
    </citation>
    <scope>NUCLEOTIDE SEQUENCE [LARGE SCALE GENOMIC DNA]</scope>
    <source>
        <strain evidence="5 7">AF12-11</strain>
        <strain evidence="4 8">AF25-11</strain>
        <strain evidence="6 9">AF31-13BH</strain>
    </source>
</reference>
<evidence type="ECO:0000313" key="5">
    <source>
        <dbReference type="EMBL" id="RGW50063.1"/>
    </source>
</evidence>
<dbReference type="FunFam" id="3.30.2310.20:FF:000003">
    <property type="entry name" value="Type II toxin-antitoxin system YafQ family toxin"/>
    <property type="match status" value="1"/>
</dbReference>
<name>A0A395XLZ0_9FIRM</name>
<dbReference type="InterPro" id="IPR007712">
    <property type="entry name" value="RelE/ParE_toxin"/>
</dbReference>
<feature type="active site" description="Proton donor" evidence="3">
    <location>
        <position position="87"/>
    </location>
</feature>
<dbReference type="Gene3D" id="3.30.2310.20">
    <property type="entry name" value="RelE-like"/>
    <property type="match status" value="1"/>
</dbReference>
<dbReference type="InterPro" id="IPR035093">
    <property type="entry name" value="RelE/ParE_toxin_dom_sf"/>
</dbReference>
<evidence type="ECO:0000313" key="9">
    <source>
        <dbReference type="Proteomes" id="UP000285652"/>
    </source>
</evidence>
<comment type="caution">
    <text evidence="5">The sequence shown here is derived from an EMBL/GenBank/DDBJ whole genome shotgun (WGS) entry which is preliminary data.</text>
</comment>
<dbReference type="Proteomes" id="UP000266376">
    <property type="component" value="Unassembled WGS sequence"/>
</dbReference>
<dbReference type="Proteomes" id="UP000283652">
    <property type="component" value="Unassembled WGS sequence"/>
</dbReference>
<dbReference type="Pfam" id="PF15738">
    <property type="entry name" value="YafQ_toxin"/>
    <property type="match status" value="1"/>
</dbReference>
<evidence type="ECO:0000256" key="2">
    <source>
        <dbReference type="ARBA" id="ARBA00061366"/>
    </source>
</evidence>
<dbReference type="AlphaFoldDB" id="A0A395XLZ0"/>
<dbReference type="InterPro" id="IPR004386">
    <property type="entry name" value="Toxin_YafQ-like"/>
</dbReference>
<dbReference type="EMBL" id="QRUK01000006">
    <property type="protein sequence ID" value="RGR59888.1"/>
    <property type="molecule type" value="Genomic_DNA"/>
</dbReference>
<evidence type="ECO:0000256" key="1">
    <source>
        <dbReference type="ARBA" id="ARBA00022649"/>
    </source>
</evidence>
<dbReference type="Proteomes" id="UP000285652">
    <property type="component" value="Unassembled WGS sequence"/>
</dbReference>
<dbReference type="GO" id="GO:0006402">
    <property type="term" value="P:mRNA catabolic process"/>
    <property type="evidence" value="ECO:0007669"/>
    <property type="project" value="TreeGrafter"/>
</dbReference>
<dbReference type="SUPFAM" id="SSF143011">
    <property type="entry name" value="RelE-like"/>
    <property type="match status" value="1"/>
</dbReference>
<dbReference type="PIRSF" id="PIRSF006156">
    <property type="entry name" value="YafQ"/>
    <property type="match status" value="1"/>
</dbReference>
<dbReference type="RefSeq" id="WP_117682736.1">
    <property type="nucleotide sequence ID" value="NZ_AP031430.1"/>
</dbReference>
<proteinExistence type="inferred from homology"/>
<accession>A0A395XLZ0</accession>